<dbReference type="InterPro" id="IPR001245">
    <property type="entry name" value="Ser-Thr/Tyr_kinase_cat_dom"/>
</dbReference>
<evidence type="ECO:0000256" key="6">
    <source>
        <dbReference type="ARBA" id="ARBA00022840"/>
    </source>
</evidence>
<evidence type="ECO:0000256" key="5">
    <source>
        <dbReference type="ARBA" id="ARBA00022777"/>
    </source>
</evidence>
<dbReference type="AlphaFoldDB" id="A0AA39RJF6"/>
<dbReference type="Gene3D" id="3.80.10.10">
    <property type="entry name" value="Ribonuclease Inhibitor"/>
    <property type="match status" value="1"/>
</dbReference>
<dbReference type="PANTHER" id="PTHR46008">
    <property type="entry name" value="LEAF RUST 10 DISEASE-RESISTANCE LOCUS RECEPTOR-LIKE PROTEIN KINASE-LIKE 1.4"/>
    <property type="match status" value="1"/>
</dbReference>
<feature type="domain" description="Protein kinase" evidence="10">
    <location>
        <begin position="342"/>
        <end position="501"/>
    </location>
</feature>
<dbReference type="PROSITE" id="PS50011">
    <property type="entry name" value="PROTEIN_KINASE_DOM"/>
    <property type="match status" value="1"/>
</dbReference>
<proteinExistence type="predicted"/>
<reference evidence="11" key="1">
    <citation type="journal article" date="2022" name="Plant J.">
        <title>Strategies of tolerance reflected in two North American maple genomes.</title>
        <authorList>
            <person name="McEvoy S.L."/>
            <person name="Sezen U.U."/>
            <person name="Trouern-Trend A."/>
            <person name="McMahon S.M."/>
            <person name="Schaberg P.G."/>
            <person name="Yang J."/>
            <person name="Wegrzyn J.L."/>
            <person name="Swenson N.G."/>
        </authorList>
    </citation>
    <scope>NUCLEOTIDE SEQUENCE</scope>
    <source>
        <strain evidence="11">NS2018</strain>
    </source>
</reference>
<dbReference type="Pfam" id="PF07714">
    <property type="entry name" value="PK_Tyr_Ser-Thr"/>
    <property type="match status" value="1"/>
</dbReference>
<dbReference type="InterPro" id="IPR017441">
    <property type="entry name" value="Protein_kinase_ATP_BS"/>
</dbReference>
<keyword evidence="3" id="KW-0812">Transmembrane</keyword>
<keyword evidence="5" id="KW-0418">Kinase</keyword>
<evidence type="ECO:0000256" key="8">
    <source>
        <dbReference type="ARBA" id="ARBA00023136"/>
    </source>
</evidence>
<dbReference type="SUPFAM" id="SSF56112">
    <property type="entry name" value="Protein kinase-like (PK-like)"/>
    <property type="match status" value="1"/>
</dbReference>
<evidence type="ECO:0000256" key="3">
    <source>
        <dbReference type="ARBA" id="ARBA00022692"/>
    </source>
</evidence>
<evidence type="ECO:0000313" key="12">
    <source>
        <dbReference type="Proteomes" id="UP001168877"/>
    </source>
</evidence>
<keyword evidence="8" id="KW-0472">Membrane</keyword>
<evidence type="ECO:0000256" key="7">
    <source>
        <dbReference type="ARBA" id="ARBA00022989"/>
    </source>
</evidence>
<sequence length="501" mass="57218">MPTHTYPSSCMRSLEVNQALNLEQQLLPHRLPHHSSSQQLQHLLLPQYRCHHSSAAALPYTSCPCHHNSPHDVLDEFEIQALQRKAMVNRGTITQKVWNYLSWPKSVAFGFTIGHRIKEIRERLDEIAADKAKFHLTDRVDNRNSHREREMAHSFVFESDVIGLRWKDDSRQDLNSSRIQLRSIIIQELPNLEELPQWLLHENTLEALGIRECPNFIAFPESLQNLQSLQHLFIWDCPKLISLPEGMHRLIAMRRLVIGGDCPALIERCKKDTGFGIGGPVLLIVALSIYITWRCIKGIYASPNSRYTSSDPSSKSDLEAASAYFGVPVFSYSELAEATNNFNHEKELGDGGFGTVYYGKLRDGREVAVKRLYEHNYRRVEQFMNEIKILTRLPHKNLVSHYGCTSRHSQGLLLVYEFIPNGTIADHLHGDRVNPCLLTWPIRMNIAIETASALAYLYASDIIHRDVKTNNILLDNNFCVKVADFGLSRLFPSDVTCKDSL</sequence>
<dbReference type="PANTHER" id="PTHR46008:SF2">
    <property type="entry name" value="LEAF RUST 10 DISEASE-RESISTANCE LOCUS RECEPTOR-LIKE PROTEIN KINASE-LIKE 1.4"/>
    <property type="match status" value="1"/>
</dbReference>
<evidence type="ECO:0000256" key="1">
    <source>
        <dbReference type="ARBA" id="ARBA00022527"/>
    </source>
</evidence>
<feature type="binding site" evidence="9">
    <location>
        <position position="370"/>
    </location>
    <ligand>
        <name>ATP</name>
        <dbReference type="ChEBI" id="CHEBI:30616"/>
    </ligand>
</feature>
<gene>
    <name evidence="11" type="ORF">LWI29_026817</name>
</gene>
<evidence type="ECO:0000256" key="2">
    <source>
        <dbReference type="ARBA" id="ARBA00022679"/>
    </source>
</evidence>
<evidence type="ECO:0000256" key="9">
    <source>
        <dbReference type="PROSITE-ProRule" id="PRU10141"/>
    </source>
</evidence>
<keyword evidence="2" id="KW-0808">Transferase</keyword>
<organism evidence="11 12">
    <name type="scientific">Acer saccharum</name>
    <name type="common">Sugar maple</name>
    <dbReference type="NCBI Taxonomy" id="4024"/>
    <lineage>
        <taxon>Eukaryota</taxon>
        <taxon>Viridiplantae</taxon>
        <taxon>Streptophyta</taxon>
        <taxon>Embryophyta</taxon>
        <taxon>Tracheophyta</taxon>
        <taxon>Spermatophyta</taxon>
        <taxon>Magnoliopsida</taxon>
        <taxon>eudicotyledons</taxon>
        <taxon>Gunneridae</taxon>
        <taxon>Pentapetalae</taxon>
        <taxon>rosids</taxon>
        <taxon>malvids</taxon>
        <taxon>Sapindales</taxon>
        <taxon>Sapindaceae</taxon>
        <taxon>Hippocastanoideae</taxon>
        <taxon>Acereae</taxon>
        <taxon>Acer</taxon>
    </lineage>
</organism>
<reference evidence="11" key="2">
    <citation type="submission" date="2023-06" db="EMBL/GenBank/DDBJ databases">
        <authorList>
            <person name="Swenson N.G."/>
            <person name="Wegrzyn J.L."/>
            <person name="Mcevoy S.L."/>
        </authorList>
    </citation>
    <scope>NUCLEOTIDE SEQUENCE</scope>
    <source>
        <strain evidence="11">NS2018</strain>
        <tissue evidence="11">Leaf</tissue>
    </source>
</reference>
<evidence type="ECO:0000313" key="11">
    <source>
        <dbReference type="EMBL" id="KAK0574657.1"/>
    </source>
</evidence>
<evidence type="ECO:0000259" key="10">
    <source>
        <dbReference type="PROSITE" id="PS50011"/>
    </source>
</evidence>
<keyword evidence="7" id="KW-1133">Transmembrane helix</keyword>
<dbReference type="GO" id="GO:0004674">
    <property type="term" value="F:protein serine/threonine kinase activity"/>
    <property type="evidence" value="ECO:0007669"/>
    <property type="project" value="UniProtKB-KW"/>
</dbReference>
<dbReference type="InterPro" id="IPR008271">
    <property type="entry name" value="Ser/Thr_kinase_AS"/>
</dbReference>
<dbReference type="PROSITE" id="PS00108">
    <property type="entry name" value="PROTEIN_KINASE_ST"/>
    <property type="match status" value="1"/>
</dbReference>
<dbReference type="SMART" id="SM00220">
    <property type="entry name" value="S_TKc"/>
    <property type="match status" value="1"/>
</dbReference>
<dbReference type="PROSITE" id="PS00107">
    <property type="entry name" value="PROTEIN_KINASE_ATP"/>
    <property type="match status" value="1"/>
</dbReference>
<dbReference type="SUPFAM" id="SSF52047">
    <property type="entry name" value="RNI-like"/>
    <property type="match status" value="1"/>
</dbReference>
<comment type="caution">
    <text evidence="11">The sequence shown here is derived from an EMBL/GenBank/DDBJ whole genome shotgun (WGS) entry which is preliminary data.</text>
</comment>
<dbReference type="Gene3D" id="1.10.510.10">
    <property type="entry name" value="Transferase(Phosphotransferase) domain 1"/>
    <property type="match status" value="1"/>
</dbReference>
<keyword evidence="1" id="KW-0723">Serine/threonine-protein kinase</keyword>
<keyword evidence="4 9" id="KW-0547">Nucleotide-binding</keyword>
<dbReference type="EMBL" id="JAUESC010000387">
    <property type="protein sequence ID" value="KAK0574657.1"/>
    <property type="molecule type" value="Genomic_DNA"/>
</dbReference>
<accession>A0AA39RJF6</accession>
<keyword evidence="12" id="KW-1185">Reference proteome</keyword>
<name>A0AA39RJF6_ACESA</name>
<dbReference type="InterPro" id="IPR032675">
    <property type="entry name" value="LRR_dom_sf"/>
</dbReference>
<dbReference type="InterPro" id="IPR011009">
    <property type="entry name" value="Kinase-like_dom_sf"/>
</dbReference>
<dbReference type="InterPro" id="IPR000719">
    <property type="entry name" value="Prot_kinase_dom"/>
</dbReference>
<keyword evidence="6 9" id="KW-0067">ATP-binding</keyword>
<evidence type="ECO:0000256" key="4">
    <source>
        <dbReference type="ARBA" id="ARBA00022741"/>
    </source>
</evidence>
<dbReference type="Proteomes" id="UP001168877">
    <property type="component" value="Unassembled WGS sequence"/>
</dbReference>
<protein>
    <recommendedName>
        <fullName evidence="10">Protein kinase domain-containing protein</fullName>
    </recommendedName>
</protein>
<dbReference type="GO" id="GO:0005524">
    <property type="term" value="F:ATP binding"/>
    <property type="evidence" value="ECO:0007669"/>
    <property type="project" value="UniProtKB-UniRule"/>
</dbReference>
<dbReference type="Gene3D" id="3.30.200.20">
    <property type="entry name" value="Phosphorylase Kinase, domain 1"/>
    <property type="match status" value="1"/>
</dbReference>